<sequence length="1560" mass="174748">MDGKEIKTCLKAARESIRNKEFKDAAKQCKTVLAADPNHYNALVFLGVTAEGLDDREQALKAYKKATQKQPDQLLAWQGISSMLEKNPDLMSAEESIEVFQKLVSLHVGDETKQLPQLYKLFDLHMKSDQKDKAMQTLDQLLKLEKDAEKRLKPLCSLIALMATAAPKLAEKDLQMYESSLREVIHTGENLLSDRDGYVRLLLLLLSQIKLNELSSTCDHLIHVNPTLPSALEFQLRFILDNSIGEGHPSKGTCDDVKRLTSALCDAQKDNPMVIVGQAFSEIQNKNYTIAKDLLTDFPEDCISGSYFLAQTCLYLHSSVQCLEACQRGLMACSKEKKILCAPLTNVLSLFELVKAEAYLEMDTKEAQSQALMVLEEVQEQMPTEAFLIKAYIYLNEGKIAECQDCLKYLPQEALPVQILQATILYEKKDFTTALKILKSIVKEDNLEIRATFLLGKVLWELRNSDSNGNIKQECFTTLLKAAKLDPYNYEVFLFIGNFYKHIQQDPIKTRRCFQKAFDLRPENDKCSAALVDILLELGEEDQSLKVLQKVTQMAPAGCAKWAWLRLGLYQMRHEDPSTAIMSLQSALRADPEDQHVWECLAEAYLQRGSFTASLKAFTKASELNPESWYCFQQIASIKHTLGLAAEAIEEYKMILQKSPTYVPALKGISESFIQLAKQNLSQCLDGLAQSHLEDAIAYTTRAASLRPDLSCLWKLMGDACSIASCLAADNYRVPSRLVGKQMQDQIKEGKTEISKKELFQVGSRCYSQALKILPESGSLWHDLGVNLFYQSQYSSISAEDQRDTSSVASQAAQVIKKAISFEPKEWRHWNALGVIACSKVYHKPALAQHCFIKSIECESSNVTAWTNLGALYLDKGEVKMAHEAFTAAQSIDPTYMACWIGQALIAEIVGHEEAMDLFRHTTELGFHTESAIGYGKWVLSVLADSSKRDSDLFRYCIQQMAALPAASDALTRYTTRVRDDATAFNMQGLLFEHQNLFRSSVSAFERALHVLEGNENKVEEINKTKLNLARVLCKQKKYVECVQCYEKCDLDSNLDHMCMYGLALLHCERIMESLKVYHIALDLAQGTPSQSEIYAALGMIIFMQGDLPAAKTYLFDGFQTSQPSVNGLIALCSLGLLQGDITLAAAVLDELYKRKDETLLKTDILYLEFFKHMLEEHEGDAQGVLEEYQKDNPTDSSVWSLMARITLTSNERKGALSAEYARVALEHGSGGTERGKQRLLESLGQLSAGHHSRLPNGGNALKSALKAFHANPGCVSSQVTLAFAIHAEGVIKKALDGTTDLFQLEESLLKMTLSNGDLTDQLQAWCFQHLVINSLLQENTDRTKGLLQHLQEKYCQFSDVEVFEQVITRLLSDSTDAINLTANNCLNRLSLLVNCSLQEIKNGIDESITHLNTAVGCEAANKQIDTSQVLLERIAFKSFKSFQKLDDPSGKTIFENTVKSFKDKDMASSIISLLQAFHTMKVTPDNKRLVKHFLATALDQVDTATELGYLSSIVRQELLALLWESKKETDQQMVKSLLEDARAKRDDATIDYFQQLVCS</sequence>
<feature type="repeat" description="TPR" evidence="3">
    <location>
        <begin position="863"/>
        <end position="896"/>
    </location>
</feature>
<organism evidence="4 5">
    <name type="scientific">Elysia crispata</name>
    <name type="common">lettuce slug</name>
    <dbReference type="NCBI Taxonomy" id="231223"/>
    <lineage>
        <taxon>Eukaryota</taxon>
        <taxon>Metazoa</taxon>
        <taxon>Spiralia</taxon>
        <taxon>Lophotrochozoa</taxon>
        <taxon>Mollusca</taxon>
        <taxon>Gastropoda</taxon>
        <taxon>Heterobranchia</taxon>
        <taxon>Euthyneura</taxon>
        <taxon>Panpulmonata</taxon>
        <taxon>Sacoglossa</taxon>
        <taxon>Placobranchoidea</taxon>
        <taxon>Plakobranchidae</taxon>
        <taxon>Elysia</taxon>
    </lineage>
</organism>
<dbReference type="InterPro" id="IPR039226">
    <property type="entry name" value="Ski3/TTC37"/>
</dbReference>
<evidence type="ECO:0000313" key="5">
    <source>
        <dbReference type="Proteomes" id="UP001283361"/>
    </source>
</evidence>
<dbReference type="PROSITE" id="PS50005">
    <property type="entry name" value="TPR"/>
    <property type="match status" value="4"/>
</dbReference>
<keyword evidence="1" id="KW-0677">Repeat</keyword>
<keyword evidence="2 3" id="KW-0802">TPR repeat</keyword>
<protein>
    <recommendedName>
        <fullName evidence="6">Tetratricopeptide repeat protein 37</fullName>
    </recommendedName>
</protein>
<evidence type="ECO:0000256" key="1">
    <source>
        <dbReference type="ARBA" id="ARBA00022737"/>
    </source>
</evidence>
<dbReference type="InterPro" id="IPR019734">
    <property type="entry name" value="TPR_rpt"/>
</dbReference>
<dbReference type="SUPFAM" id="SSF48452">
    <property type="entry name" value="TPR-like"/>
    <property type="match status" value="4"/>
</dbReference>
<feature type="repeat" description="TPR" evidence="3">
    <location>
        <begin position="40"/>
        <end position="73"/>
    </location>
</feature>
<dbReference type="GO" id="GO:0006401">
    <property type="term" value="P:RNA catabolic process"/>
    <property type="evidence" value="ECO:0007669"/>
    <property type="project" value="InterPro"/>
</dbReference>
<reference evidence="4" key="1">
    <citation type="journal article" date="2023" name="G3 (Bethesda)">
        <title>A reference genome for the long-term kleptoplast-retaining sea slug Elysia crispata morphotype clarki.</title>
        <authorList>
            <person name="Eastman K.E."/>
            <person name="Pendleton A.L."/>
            <person name="Shaikh M.A."/>
            <person name="Suttiyut T."/>
            <person name="Ogas R."/>
            <person name="Tomko P."/>
            <person name="Gavelis G."/>
            <person name="Widhalm J.R."/>
            <person name="Wisecaver J.H."/>
        </authorList>
    </citation>
    <scope>NUCLEOTIDE SEQUENCE</scope>
    <source>
        <strain evidence="4">ECLA1</strain>
    </source>
</reference>
<dbReference type="Pfam" id="PF13181">
    <property type="entry name" value="TPR_8"/>
    <property type="match status" value="1"/>
</dbReference>
<comment type="caution">
    <text evidence="4">The sequence shown here is derived from an EMBL/GenBank/DDBJ whole genome shotgun (WGS) entry which is preliminary data.</text>
</comment>
<evidence type="ECO:0000256" key="3">
    <source>
        <dbReference type="PROSITE-ProRule" id="PRU00339"/>
    </source>
</evidence>
<proteinExistence type="predicted"/>
<dbReference type="EMBL" id="JAWDGP010001773">
    <property type="protein sequence ID" value="KAK3788293.1"/>
    <property type="molecule type" value="Genomic_DNA"/>
</dbReference>
<name>A0AAE1E0F7_9GAST</name>
<gene>
    <name evidence="4" type="ORF">RRG08_027026</name>
</gene>
<dbReference type="InterPro" id="IPR011990">
    <property type="entry name" value="TPR-like_helical_dom_sf"/>
</dbReference>
<feature type="repeat" description="TPR" evidence="3">
    <location>
        <begin position="595"/>
        <end position="628"/>
    </location>
</feature>
<evidence type="ECO:0000256" key="2">
    <source>
        <dbReference type="ARBA" id="ARBA00022803"/>
    </source>
</evidence>
<dbReference type="PANTHER" id="PTHR15704">
    <property type="entry name" value="SUPERKILLER 3 PROTEIN-RELATED"/>
    <property type="match status" value="1"/>
</dbReference>
<dbReference type="Gene3D" id="1.25.40.10">
    <property type="entry name" value="Tetratricopeptide repeat domain"/>
    <property type="match status" value="4"/>
</dbReference>
<accession>A0AAE1E0F7</accession>
<dbReference type="GO" id="GO:0055087">
    <property type="term" value="C:Ski complex"/>
    <property type="evidence" value="ECO:0007669"/>
    <property type="project" value="InterPro"/>
</dbReference>
<feature type="repeat" description="TPR" evidence="3">
    <location>
        <begin position="561"/>
        <end position="594"/>
    </location>
</feature>
<evidence type="ECO:0008006" key="6">
    <source>
        <dbReference type="Google" id="ProtNLM"/>
    </source>
</evidence>
<dbReference type="SMART" id="SM00028">
    <property type="entry name" value="TPR"/>
    <property type="match status" value="11"/>
</dbReference>
<evidence type="ECO:0000313" key="4">
    <source>
        <dbReference type="EMBL" id="KAK3788293.1"/>
    </source>
</evidence>
<dbReference type="Proteomes" id="UP001283361">
    <property type="component" value="Unassembled WGS sequence"/>
</dbReference>
<dbReference type="Pfam" id="PF13432">
    <property type="entry name" value="TPR_16"/>
    <property type="match status" value="2"/>
</dbReference>
<dbReference type="PANTHER" id="PTHR15704:SF7">
    <property type="entry name" value="SUPERKILLER COMPLEX PROTEIN 3"/>
    <property type="match status" value="1"/>
</dbReference>
<keyword evidence="5" id="KW-1185">Reference proteome</keyword>